<dbReference type="SUPFAM" id="SSF52833">
    <property type="entry name" value="Thioredoxin-like"/>
    <property type="match status" value="1"/>
</dbReference>
<dbReference type="Proteomes" id="UP001144157">
    <property type="component" value="Unassembled WGS sequence"/>
</dbReference>
<dbReference type="InterPro" id="IPR002938">
    <property type="entry name" value="FAD-bd"/>
</dbReference>
<name>A0A9W6EK42_ASPTU</name>
<evidence type="ECO:0000256" key="1">
    <source>
        <dbReference type="ARBA" id="ARBA00007801"/>
    </source>
</evidence>
<dbReference type="InterPro" id="IPR036249">
    <property type="entry name" value="Thioredoxin-like_sf"/>
</dbReference>
<dbReference type="InterPro" id="IPR050641">
    <property type="entry name" value="RIFMO-like"/>
</dbReference>
<evidence type="ECO:0000256" key="4">
    <source>
        <dbReference type="ARBA" id="ARBA00023002"/>
    </source>
</evidence>
<feature type="domain" description="Phenol hydroxylase-like C-terminal dimerisation" evidence="6">
    <location>
        <begin position="412"/>
        <end position="604"/>
    </location>
</feature>
<dbReference type="Pfam" id="PF01494">
    <property type="entry name" value="FAD_binding_3"/>
    <property type="match status" value="1"/>
</dbReference>
<keyword evidence="3" id="KW-0274">FAD</keyword>
<organism evidence="7 8">
    <name type="scientific">Aspergillus tubingensis</name>
    <dbReference type="NCBI Taxonomy" id="5068"/>
    <lineage>
        <taxon>Eukaryota</taxon>
        <taxon>Fungi</taxon>
        <taxon>Dikarya</taxon>
        <taxon>Ascomycota</taxon>
        <taxon>Pezizomycotina</taxon>
        <taxon>Eurotiomycetes</taxon>
        <taxon>Eurotiomycetidae</taxon>
        <taxon>Eurotiales</taxon>
        <taxon>Aspergillaceae</taxon>
        <taxon>Aspergillus</taxon>
        <taxon>Aspergillus subgen. Circumdati</taxon>
    </lineage>
</organism>
<feature type="domain" description="FAD-binding" evidence="5">
    <location>
        <begin position="10"/>
        <end position="377"/>
    </location>
</feature>
<evidence type="ECO:0000313" key="7">
    <source>
        <dbReference type="EMBL" id="GLA84807.1"/>
    </source>
</evidence>
<gene>
    <name evidence="7" type="ORF">AtubIFM56815_009022</name>
</gene>
<dbReference type="SUPFAM" id="SSF51905">
    <property type="entry name" value="FAD/NAD(P)-binding domain"/>
    <property type="match status" value="1"/>
</dbReference>
<dbReference type="PANTHER" id="PTHR43004">
    <property type="entry name" value="TRK SYSTEM POTASSIUM UPTAKE PROTEIN"/>
    <property type="match status" value="1"/>
</dbReference>
<dbReference type="Gene3D" id="3.50.50.60">
    <property type="entry name" value="FAD/NAD(P)-binding domain"/>
    <property type="match status" value="1"/>
</dbReference>
<evidence type="ECO:0008006" key="9">
    <source>
        <dbReference type="Google" id="ProtNLM"/>
    </source>
</evidence>
<comment type="similarity">
    <text evidence="1">Belongs to the PheA/TfdB FAD monooxygenase family.</text>
</comment>
<evidence type="ECO:0000256" key="2">
    <source>
        <dbReference type="ARBA" id="ARBA00022630"/>
    </source>
</evidence>
<dbReference type="EMBL" id="BRPE01000006">
    <property type="protein sequence ID" value="GLA84807.1"/>
    <property type="molecule type" value="Genomic_DNA"/>
</dbReference>
<evidence type="ECO:0000259" key="5">
    <source>
        <dbReference type="Pfam" id="PF01494"/>
    </source>
</evidence>
<evidence type="ECO:0000313" key="8">
    <source>
        <dbReference type="Proteomes" id="UP001144157"/>
    </source>
</evidence>
<reference evidence="7" key="1">
    <citation type="submission" date="2022-07" db="EMBL/GenBank/DDBJ databases">
        <title>Taxonomy of Aspergillus series Nigri: significant species reduction supported by multi-species coalescent approaches.</title>
        <authorList>
            <person name="Bian C."/>
            <person name="Kusuya Y."/>
            <person name="Sklenar F."/>
            <person name="D'hooge E."/>
            <person name="Yaguchi T."/>
            <person name="Takahashi H."/>
            <person name="Hubka V."/>
        </authorList>
    </citation>
    <scope>NUCLEOTIDE SEQUENCE</scope>
    <source>
        <strain evidence="7">IFM 56815</strain>
    </source>
</reference>
<protein>
    <recommendedName>
        <fullName evidence="9">FAD-binding domain-containing protein</fullName>
    </recommendedName>
</protein>
<dbReference type="GO" id="GO:0016709">
    <property type="term" value="F:oxidoreductase activity, acting on paired donors, with incorporation or reduction of molecular oxygen, NAD(P)H as one donor, and incorporation of one atom of oxygen"/>
    <property type="evidence" value="ECO:0007669"/>
    <property type="project" value="UniProtKB-ARBA"/>
</dbReference>
<dbReference type="GO" id="GO:0071949">
    <property type="term" value="F:FAD binding"/>
    <property type="evidence" value="ECO:0007669"/>
    <property type="project" value="InterPro"/>
</dbReference>
<comment type="caution">
    <text evidence="7">The sequence shown here is derived from an EMBL/GenBank/DDBJ whole genome shotgun (WGS) entry which is preliminary data.</text>
</comment>
<dbReference type="AlphaFoldDB" id="A0A9W6EK42"/>
<dbReference type="PANTHER" id="PTHR43004:SF20">
    <property type="entry name" value="2-MONOOXYGENASE, PUTATIVE (AFU_ORTHOLOGUE AFUA_1G13660)-RELATED"/>
    <property type="match status" value="1"/>
</dbReference>
<dbReference type="CDD" id="cd02979">
    <property type="entry name" value="PHOX_C"/>
    <property type="match status" value="1"/>
</dbReference>
<keyword evidence="4" id="KW-0560">Oxidoreductase</keyword>
<dbReference type="PRINTS" id="PR00420">
    <property type="entry name" value="RNGMNOXGNASE"/>
</dbReference>
<dbReference type="InterPro" id="IPR012941">
    <property type="entry name" value="Phe_hydrox_C_dim_dom"/>
</dbReference>
<proteinExistence type="inferred from homology"/>
<dbReference type="Gene3D" id="3.40.30.20">
    <property type="match status" value="1"/>
</dbReference>
<dbReference type="SUPFAM" id="SSF54373">
    <property type="entry name" value="FAD-linked reductases, C-terminal domain"/>
    <property type="match status" value="1"/>
</dbReference>
<dbReference type="InterPro" id="IPR038220">
    <property type="entry name" value="PHOX_C_sf"/>
</dbReference>
<sequence length="607" mass="67490">MAPSSSPSTTDLLIIGAGPAGLMAACWASQYTNMTTRIIDKHPGRTATGHADGIQSRTLEILESFGVVDLIIRKGVQHAEMCFWGYDKHTGGITRHTMDSAQTDKSRYNMVLLNQGIIEQIILDYLRLEQGGRVEVEYGKQAETLELLEEGEDEYPVVVGVKRVGQNGANGHCSDVESIRARYVIGCDGARSWTREQLQVPMRVCSGDTTWGVVDIAPITDFPDIRQSCAIHAGDRGSIMTAPRENRLVRFYIYPKGDGRLSVEDKDRSEVSLDELVGAMAKVMKPYSLTYKHCDWWSIYKIGQRLAETYRPHDRIFLAGDAAHTHSPKGGQGLNVSMQDTYNLTWKLCSVITGEASPSILDTYELERRPVGEELLKLDTELVKAYEQDTSVTEGVERVRGQYIDFMTGTGVTYGSNNLIARKKTDTSVATNIKIGMRLSSYPVVGQADGISMHLVSRLTSNGAWRLLVFPGDLRESRNQSRLAKFASQFNEQPHLPCLHKDLKSTRCCPLLETIMVHSSPRTSVNLLDLPDIFHPFDETWGWDYSRVFADDGSSGEACGHAYARYGIRGETGCLVLCRPDQHVAWLGSLGEVEALDQYFGQFVGRK</sequence>
<evidence type="ECO:0000256" key="3">
    <source>
        <dbReference type="ARBA" id="ARBA00022827"/>
    </source>
</evidence>
<dbReference type="InterPro" id="IPR036188">
    <property type="entry name" value="FAD/NAD-bd_sf"/>
</dbReference>
<evidence type="ECO:0000259" key="6">
    <source>
        <dbReference type="Pfam" id="PF07976"/>
    </source>
</evidence>
<dbReference type="Pfam" id="PF07976">
    <property type="entry name" value="Phe_hydrox_dim"/>
    <property type="match status" value="1"/>
</dbReference>
<accession>A0A9W6EK42</accession>
<keyword evidence="2" id="KW-0285">Flavoprotein</keyword>
<dbReference type="Gene3D" id="3.30.9.10">
    <property type="entry name" value="D-Amino Acid Oxidase, subunit A, domain 2"/>
    <property type="match status" value="1"/>
</dbReference>